<organism evidence="6 7">
    <name type="scientific">Penicillium freii</name>
    <dbReference type="NCBI Taxonomy" id="48697"/>
    <lineage>
        <taxon>Eukaryota</taxon>
        <taxon>Fungi</taxon>
        <taxon>Dikarya</taxon>
        <taxon>Ascomycota</taxon>
        <taxon>Pezizomycotina</taxon>
        <taxon>Eurotiomycetes</taxon>
        <taxon>Eurotiomycetidae</taxon>
        <taxon>Eurotiales</taxon>
        <taxon>Aspergillaceae</taxon>
        <taxon>Penicillium</taxon>
    </lineage>
</organism>
<dbReference type="InterPro" id="IPR031107">
    <property type="entry name" value="Small_HSP"/>
</dbReference>
<dbReference type="PANTHER" id="PTHR11527">
    <property type="entry name" value="HEAT-SHOCK PROTEIN 20 FAMILY MEMBER"/>
    <property type="match status" value="1"/>
</dbReference>
<dbReference type="Pfam" id="PF00011">
    <property type="entry name" value="HSP20"/>
    <property type="match status" value="1"/>
</dbReference>
<dbReference type="SUPFAM" id="SSF49764">
    <property type="entry name" value="HSP20-like chaperones"/>
    <property type="match status" value="1"/>
</dbReference>
<dbReference type="STRING" id="48697.A0A101MT49"/>
<dbReference type="PROSITE" id="PS01031">
    <property type="entry name" value="SHSP"/>
    <property type="match status" value="1"/>
</dbReference>
<gene>
    <name evidence="6" type="ORF">ACN42_g921</name>
</gene>
<dbReference type="InterPro" id="IPR008978">
    <property type="entry name" value="HSP20-like_chaperone"/>
</dbReference>
<dbReference type="OrthoDB" id="5511210at2759"/>
<sequence length="423" mass="46282">MSIRALNQNFPSSDFVATMDEQGPSYPFFHPHGEGNHPYPNLWSLHSGNGQVSGPGHPYPSPWVQVGDEDQAKEANNESGNGPGFRKPYPYPGCADGHPPYTFPSASEGRKPYPFPGYAQQPHTYPGPLLWHQPHAYSGPAGGRKPYPSPCDDDKTKPCPRKPYPYPGPVDGHKTHPYSGAVPGRQPYPSLWEEDDKDKPSLPRQPYHFPGESHTTGPFPQQPYKYLGNSHGATSFHQSPYPFPGGQHGGHRKGGWGGHSSFGQPHFGGPSFGGFGPGGFEGPHASHGLWPFSQQEPYKFSSTGSNKYKPEVDVFNTSESFVIHVPLPGAKKEDIELNWDPRAVEISITGMISRPGSEDLVKTIALDERKVGAFERKVRLGSRTNPPKVDGDSISAKLEDGVLVIEVPKTEPDDVEVKKVEVE</sequence>
<accession>A0A101MT49</accession>
<reference evidence="6 7" key="1">
    <citation type="submission" date="2015-10" db="EMBL/GenBank/DDBJ databases">
        <title>Genome sequencing of Penicillium freii.</title>
        <authorList>
            <person name="Nguyen H.D."/>
            <person name="Visagie C.M."/>
            <person name="Seifert K.A."/>
        </authorList>
    </citation>
    <scope>NUCLEOTIDE SEQUENCE [LARGE SCALE GENOMIC DNA]</scope>
    <source>
        <strain evidence="6 7">DAOM 242723</strain>
    </source>
</reference>
<evidence type="ECO:0000313" key="6">
    <source>
        <dbReference type="EMBL" id="KUM66166.1"/>
    </source>
</evidence>
<comment type="caution">
    <text evidence="6">The sequence shown here is derived from an EMBL/GenBank/DDBJ whole genome shotgun (WGS) entry which is preliminary data.</text>
</comment>
<protein>
    <recommendedName>
        <fullName evidence="5">SHSP domain-containing protein</fullName>
    </recommendedName>
</protein>
<evidence type="ECO:0000256" key="2">
    <source>
        <dbReference type="PROSITE-ProRule" id="PRU00285"/>
    </source>
</evidence>
<comment type="similarity">
    <text evidence="2 3">Belongs to the small heat shock protein (HSP20) family.</text>
</comment>
<keyword evidence="1" id="KW-0346">Stress response</keyword>
<evidence type="ECO:0000256" key="4">
    <source>
        <dbReference type="SAM" id="MobiDB-lite"/>
    </source>
</evidence>
<feature type="domain" description="SHSP" evidence="5">
    <location>
        <begin position="303"/>
        <end position="423"/>
    </location>
</feature>
<dbReference type="AlphaFoldDB" id="A0A101MT49"/>
<evidence type="ECO:0000256" key="1">
    <source>
        <dbReference type="ARBA" id="ARBA00023016"/>
    </source>
</evidence>
<dbReference type="CDD" id="cd06464">
    <property type="entry name" value="ACD_sHsps-like"/>
    <property type="match status" value="1"/>
</dbReference>
<dbReference type="Gene3D" id="2.60.40.790">
    <property type="match status" value="1"/>
</dbReference>
<proteinExistence type="inferred from homology"/>
<evidence type="ECO:0000259" key="5">
    <source>
        <dbReference type="PROSITE" id="PS01031"/>
    </source>
</evidence>
<name>A0A101MT49_PENFR</name>
<evidence type="ECO:0000256" key="3">
    <source>
        <dbReference type="RuleBase" id="RU003616"/>
    </source>
</evidence>
<keyword evidence="7" id="KW-1185">Reference proteome</keyword>
<dbReference type="Proteomes" id="UP000055045">
    <property type="component" value="Unassembled WGS sequence"/>
</dbReference>
<evidence type="ECO:0000313" key="7">
    <source>
        <dbReference type="Proteomes" id="UP000055045"/>
    </source>
</evidence>
<feature type="region of interest" description="Disordered" evidence="4">
    <location>
        <begin position="68"/>
        <end position="268"/>
    </location>
</feature>
<dbReference type="InterPro" id="IPR002068">
    <property type="entry name" value="A-crystallin/Hsp20_dom"/>
</dbReference>
<dbReference type="EMBL" id="LLXE01000013">
    <property type="protein sequence ID" value="KUM66166.1"/>
    <property type="molecule type" value="Genomic_DNA"/>
</dbReference>